<gene>
    <name evidence="2" type="ORF">PFY12_13830</name>
</gene>
<reference evidence="2 3" key="1">
    <citation type="submission" date="2023-01" db="EMBL/GenBank/DDBJ databases">
        <title>Complete genome of Chryseobacterium camelliae VAN22-5A.</title>
        <authorList>
            <person name="Zong G."/>
            <person name="Cao G."/>
        </authorList>
    </citation>
    <scope>NUCLEOTIDE SEQUENCE [LARGE SCALE GENOMIC DNA]</scope>
    <source>
        <strain evidence="2 3">VAN22-5A</strain>
    </source>
</reference>
<keyword evidence="1" id="KW-0812">Transmembrane</keyword>
<sequence length="203" mass="23407">MSTSIIKKFSPLMIGFVIAGTLIILFFDVVFTSRSKFDVVDKPNDKMIVMFNTEIDKEIDAHTHSIDHKGYIPESRQSTINYLNTLKSIEGYARYGVKSMKARNYIELKIEFTDGKIVDQVYTGQNVSGFMAPSLLMKVIMRKGKAIKVYTNGQERKASPEWAIPDINLMIDKAISYDIIQHRDSYFAPYKKQQDIDKEWKEQ</sequence>
<dbReference type="Proteomes" id="UP001210978">
    <property type="component" value="Chromosome"/>
</dbReference>
<feature type="transmembrane region" description="Helical" evidence="1">
    <location>
        <begin position="12"/>
        <end position="31"/>
    </location>
</feature>
<name>A0ABY7QKE5_9FLAO</name>
<evidence type="ECO:0000313" key="3">
    <source>
        <dbReference type="Proteomes" id="UP001210978"/>
    </source>
</evidence>
<proteinExistence type="predicted"/>
<dbReference type="RefSeq" id="WP_271148452.1">
    <property type="nucleotide sequence ID" value="NZ_CP115859.1"/>
</dbReference>
<accession>A0ABY7QKE5</accession>
<protein>
    <submittedName>
        <fullName evidence="2">Uncharacterized protein</fullName>
    </submittedName>
</protein>
<keyword evidence="1" id="KW-0472">Membrane</keyword>
<keyword evidence="1" id="KW-1133">Transmembrane helix</keyword>
<keyword evidence="3" id="KW-1185">Reference proteome</keyword>
<dbReference type="EMBL" id="CP115859">
    <property type="protein sequence ID" value="WBV60110.1"/>
    <property type="molecule type" value="Genomic_DNA"/>
</dbReference>
<evidence type="ECO:0000256" key="1">
    <source>
        <dbReference type="SAM" id="Phobius"/>
    </source>
</evidence>
<organism evidence="2 3">
    <name type="scientific">Chryseobacterium camelliae</name>
    <dbReference type="NCBI Taxonomy" id="1265445"/>
    <lineage>
        <taxon>Bacteria</taxon>
        <taxon>Pseudomonadati</taxon>
        <taxon>Bacteroidota</taxon>
        <taxon>Flavobacteriia</taxon>
        <taxon>Flavobacteriales</taxon>
        <taxon>Weeksellaceae</taxon>
        <taxon>Chryseobacterium group</taxon>
        <taxon>Chryseobacterium</taxon>
    </lineage>
</organism>
<evidence type="ECO:0000313" key="2">
    <source>
        <dbReference type="EMBL" id="WBV60110.1"/>
    </source>
</evidence>